<dbReference type="EMBL" id="CAJVPU010009709">
    <property type="protein sequence ID" value="CAG8597794.1"/>
    <property type="molecule type" value="Genomic_DNA"/>
</dbReference>
<comment type="caution">
    <text evidence="1">The sequence shown here is derived from an EMBL/GenBank/DDBJ whole genome shotgun (WGS) entry which is preliminary data.</text>
</comment>
<proteinExistence type="predicted"/>
<evidence type="ECO:0000313" key="1">
    <source>
        <dbReference type="EMBL" id="CAG8597794.1"/>
    </source>
</evidence>
<protein>
    <submittedName>
        <fullName evidence="1">1238_t:CDS:1</fullName>
    </submittedName>
</protein>
<evidence type="ECO:0000313" key="2">
    <source>
        <dbReference type="Proteomes" id="UP000789702"/>
    </source>
</evidence>
<organism evidence="1 2">
    <name type="scientific">Dentiscutata heterogama</name>
    <dbReference type="NCBI Taxonomy" id="1316150"/>
    <lineage>
        <taxon>Eukaryota</taxon>
        <taxon>Fungi</taxon>
        <taxon>Fungi incertae sedis</taxon>
        <taxon>Mucoromycota</taxon>
        <taxon>Glomeromycotina</taxon>
        <taxon>Glomeromycetes</taxon>
        <taxon>Diversisporales</taxon>
        <taxon>Gigasporaceae</taxon>
        <taxon>Dentiscutata</taxon>
    </lineage>
</organism>
<gene>
    <name evidence="1" type="ORF">DHETER_LOCUS7124</name>
</gene>
<accession>A0ACA9MMF4</accession>
<dbReference type="Proteomes" id="UP000789702">
    <property type="component" value="Unassembled WGS sequence"/>
</dbReference>
<keyword evidence="2" id="KW-1185">Reference proteome</keyword>
<name>A0ACA9MMF4_9GLOM</name>
<feature type="non-terminal residue" evidence="1">
    <location>
        <position position="158"/>
    </location>
</feature>
<sequence length="158" mass="18324">MYPIICELQNKFIDFSLELSNNNKDSNDEDDMLLDSENKDNTHLHASLPPPNLDQIEKQFKIAISDSLNKYWHDFCEVGLVATFLDPRTKKMSAFTNKEREKAETKLRNEFETLYLNITSSDQSEQQISMPIVTEIIQNPFFEGIFGVQNQEDTPLDE</sequence>
<reference evidence="1" key="1">
    <citation type="submission" date="2021-06" db="EMBL/GenBank/DDBJ databases">
        <authorList>
            <person name="Kallberg Y."/>
            <person name="Tangrot J."/>
            <person name="Rosling A."/>
        </authorList>
    </citation>
    <scope>NUCLEOTIDE SEQUENCE</scope>
    <source>
        <strain evidence="1">IL203A</strain>
    </source>
</reference>